<protein>
    <submittedName>
        <fullName evidence="1">Uncharacterized protein</fullName>
    </submittedName>
</protein>
<comment type="caution">
    <text evidence="1">The sequence shown here is derived from an EMBL/GenBank/DDBJ whole genome shotgun (WGS) entry which is preliminary data.</text>
</comment>
<sequence>MIYSPLLHRGLMSEFGVKVVHGRFTHLCIFQLLKKPYSLDLKALCLVVNAVVLNDVVFFFLNVKAGNHEQQARSYLELMFQNEVSGVDKGKG</sequence>
<name>A0A5N6LIX3_9ASTR</name>
<evidence type="ECO:0000313" key="1">
    <source>
        <dbReference type="EMBL" id="KAD1976351.1"/>
    </source>
</evidence>
<dbReference type="AlphaFoldDB" id="A0A5N6LIX3"/>
<dbReference type="Proteomes" id="UP000326396">
    <property type="component" value="Unassembled WGS sequence"/>
</dbReference>
<reference evidence="1 2" key="1">
    <citation type="submission" date="2019-05" db="EMBL/GenBank/DDBJ databases">
        <title>Mikania micrantha, genome provides insights into the molecular mechanism of rapid growth.</title>
        <authorList>
            <person name="Liu B."/>
        </authorList>
    </citation>
    <scope>NUCLEOTIDE SEQUENCE [LARGE SCALE GENOMIC DNA]</scope>
    <source>
        <strain evidence="1">NLD-2019</strain>
        <tissue evidence="1">Leaf</tissue>
    </source>
</reference>
<organism evidence="1 2">
    <name type="scientific">Mikania micrantha</name>
    <name type="common">bitter vine</name>
    <dbReference type="NCBI Taxonomy" id="192012"/>
    <lineage>
        <taxon>Eukaryota</taxon>
        <taxon>Viridiplantae</taxon>
        <taxon>Streptophyta</taxon>
        <taxon>Embryophyta</taxon>
        <taxon>Tracheophyta</taxon>
        <taxon>Spermatophyta</taxon>
        <taxon>Magnoliopsida</taxon>
        <taxon>eudicotyledons</taxon>
        <taxon>Gunneridae</taxon>
        <taxon>Pentapetalae</taxon>
        <taxon>asterids</taxon>
        <taxon>campanulids</taxon>
        <taxon>Asterales</taxon>
        <taxon>Asteraceae</taxon>
        <taxon>Asteroideae</taxon>
        <taxon>Heliantheae alliance</taxon>
        <taxon>Eupatorieae</taxon>
        <taxon>Mikania</taxon>
    </lineage>
</organism>
<keyword evidence="2" id="KW-1185">Reference proteome</keyword>
<proteinExistence type="predicted"/>
<gene>
    <name evidence="1" type="ORF">E3N88_42073</name>
</gene>
<accession>A0A5N6LIX3</accession>
<dbReference type="EMBL" id="SZYD01000278">
    <property type="protein sequence ID" value="KAD1976351.1"/>
    <property type="molecule type" value="Genomic_DNA"/>
</dbReference>
<evidence type="ECO:0000313" key="2">
    <source>
        <dbReference type="Proteomes" id="UP000326396"/>
    </source>
</evidence>